<feature type="domain" description="M23ase beta-sheet core" evidence="2">
    <location>
        <begin position="282"/>
        <end position="351"/>
    </location>
</feature>
<feature type="transmembrane region" description="Helical" evidence="1">
    <location>
        <begin position="42"/>
        <end position="59"/>
    </location>
</feature>
<evidence type="ECO:0000259" key="2">
    <source>
        <dbReference type="Pfam" id="PF01551"/>
    </source>
</evidence>
<dbReference type="RefSeq" id="WP_386417890.1">
    <property type="nucleotide sequence ID" value="NZ_JBHSZO010000044.1"/>
</dbReference>
<protein>
    <submittedName>
        <fullName evidence="3">M23 family metallopeptidase</fullName>
        <ecNumber evidence="3">3.4.-.-</ecNumber>
    </submittedName>
</protein>
<sequence>MALSLLTAVLLLALLAAAHWYLHRRLVGDVLPEGSRWRRPGAVLVSLLAAGTVLLLAVGPAEPSPEVAGPAARVAGAWFPLLTYVVAALLLGELVRPLLRRVLARRDGRTPPGAGPVGAPEGEGETADASRRLFVARSVAIGAAVLATGAAVAGRSDGAAGQGPEAGAVVIAMPFTGLWLARNSPARRVPSHGTDMFGSRYAIDFIGVDEHRRTAGVRDWRTFLATEPPERYLSFGRPVLAPVDGTVVAVHDREPDHEGRRSQLALLPYALGQASRVRRGAGAVAGNHVVISLADSPGGRELYVVLAHLRAGSLRVSAGQRVRTGQHLADCGNSGNSTQPHVHLQLMDHHDHTRANGVPMLFDRFREWRTAPAGQEPAVVKEHALPEEEAVVEPLPRS</sequence>
<dbReference type="Gene3D" id="2.70.70.10">
    <property type="entry name" value="Glucose Permease (Domain IIA)"/>
    <property type="match status" value="1"/>
</dbReference>
<dbReference type="InterPro" id="IPR050570">
    <property type="entry name" value="Cell_wall_metabolism_enzyme"/>
</dbReference>
<dbReference type="Pfam" id="PF01551">
    <property type="entry name" value="Peptidase_M23"/>
    <property type="match status" value="1"/>
</dbReference>
<dbReference type="CDD" id="cd12797">
    <property type="entry name" value="M23_peptidase"/>
    <property type="match status" value="1"/>
</dbReference>
<keyword evidence="1" id="KW-1133">Transmembrane helix</keyword>
<feature type="transmembrane region" description="Helical" evidence="1">
    <location>
        <begin position="71"/>
        <end position="91"/>
    </location>
</feature>
<keyword evidence="1" id="KW-0812">Transmembrane</keyword>
<dbReference type="GO" id="GO:0016787">
    <property type="term" value="F:hydrolase activity"/>
    <property type="evidence" value="ECO:0007669"/>
    <property type="project" value="UniProtKB-KW"/>
</dbReference>
<evidence type="ECO:0000313" key="3">
    <source>
        <dbReference type="EMBL" id="MFC7220901.1"/>
    </source>
</evidence>
<gene>
    <name evidence="3" type="ORF">ACFQLX_22475</name>
</gene>
<comment type="caution">
    <text evidence="3">The sequence shown here is derived from an EMBL/GenBank/DDBJ whole genome shotgun (WGS) entry which is preliminary data.</text>
</comment>
<reference evidence="4" key="1">
    <citation type="journal article" date="2019" name="Int. J. Syst. Evol. Microbiol.">
        <title>The Global Catalogue of Microorganisms (GCM) 10K type strain sequencing project: providing services to taxonomists for standard genome sequencing and annotation.</title>
        <authorList>
            <consortium name="The Broad Institute Genomics Platform"/>
            <consortium name="The Broad Institute Genome Sequencing Center for Infectious Disease"/>
            <person name="Wu L."/>
            <person name="Ma J."/>
        </authorList>
    </citation>
    <scope>NUCLEOTIDE SEQUENCE [LARGE SCALE GENOMIC DNA]</scope>
    <source>
        <strain evidence="4">CGMCC 1.13681</strain>
    </source>
</reference>
<evidence type="ECO:0000313" key="4">
    <source>
        <dbReference type="Proteomes" id="UP001596413"/>
    </source>
</evidence>
<keyword evidence="4" id="KW-1185">Reference proteome</keyword>
<keyword evidence="1" id="KW-0472">Membrane</keyword>
<dbReference type="Proteomes" id="UP001596413">
    <property type="component" value="Unassembled WGS sequence"/>
</dbReference>
<organism evidence="3 4">
    <name type="scientific">Streptomyces polyrhachis</name>
    <dbReference type="NCBI Taxonomy" id="1282885"/>
    <lineage>
        <taxon>Bacteria</taxon>
        <taxon>Bacillati</taxon>
        <taxon>Actinomycetota</taxon>
        <taxon>Actinomycetes</taxon>
        <taxon>Kitasatosporales</taxon>
        <taxon>Streptomycetaceae</taxon>
        <taxon>Streptomyces</taxon>
    </lineage>
</organism>
<keyword evidence="3" id="KW-0378">Hydrolase</keyword>
<dbReference type="InterPro" id="IPR016047">
    <property type="entry name" value="M23ase_b-sheet_dom"/>
</dbReference>
<evidence type="ECO:0000256" key="1">
    <source>
        <dbReference type="SAM" id="Phobius"/>
    </source>
</evidence>
<dbReference type="EMBL" id="JBHSZO010000044">
    <property type="protein sequence ID" value="MFC7220901.1"/>
    <property type="molecule type" value="Genomic_DNA"/>
</dbReference>
<proteinExistence type="predicted"/>
<dbReference type="SUPFAM" id="SSF51261">
    <property type="entry name" value="Duplicated hybrid motif"/>
    <property type="match status" value="1"/>
</dbReference>
<dbReference type="PANTHER" id="PTHR21666">
    <property type="entry name" value="PEPTIDASE-RELATED"/>
    <property type="match status" value="1"/>
</dbReference>
<dbReference type="EC" id="3.4.-.-" evidence="3"/>
<accession>A0ABW2GLR2</accession>
<name>A0ABW2GLR2_9ACTN</name>
<dbReference type="PANTHER" id="PTHR21666:SF270">
    <property type="entry name" value="MUREIN HYDROLASE ACTIVATOR ENVC"/>
    <property type="match status" value="1"/>
</dbReference>
<dbReference type="InterPro" id="IPR011055">
    <property type="entry name" value="Dup_hybrid_motif"/>
</dbReference>